<reference evidence="1 2" key="1">
    <citation type="journal article" date="2024" name="Commun. Biol.">
        <title>Comparative genomic analysis of thermophilic fungi reveals convergent evolutionary adaptations and gene losses.</title>
        <authorList>
            <person name="Steindorff A.S."/>
            <person name="Aguilar-Pontes M.V."/>
            <person name="Robinson A.J."/>
            <person name="Andreopoulos B."/>
            <person name="LaButti K."/>
            <person name="Kuo A."/>
            <person name="Mondo S."/>
            <person name="Riley R."/>
            <person name="Otillar R."/>
            <person name="Haridas S."/>
            <person name="Lipzen A."/>
            <person name="Grimwood J."/>
            <person name="Schmutz J."/>
            <person name="Clum A."/>
            <person name="Reid I.D."/>
            <person name="Moisan M.C."/>
            <person name="Butler G."/>
            <person name="Nguyen T.T.M."/>
            <person name="Dewar K."/>
            <person name="Conant G."/>
            <person name="Drula E."/>
            <person name="Henrissat B."/>
            <person name="Hansel C."/>
            <person name="Singer S."/>
            <person name="Hutchinson M.I."/>
            <person name="de Vries R.P."/>
            <person name="Natvig D.O."/>
            <person name="Powell A.J."/>
            <person name="Tsang A."/>
            <person name="Grigoriev I.V."/>
        </authorList>
    </citation>
    <scope>NUCLEOTIDE SEQUENCE [LARGE SCALE GENOMIC DNA]</scope>
    <source>
        <strain evidence="1 2">ATCC 24622</strain>
    </source>
</reference>
<keyword evidence="2" id="KW-1185">Reference proteome</keyword>
<organism evidence="1 2">
    <name type="scientific">Phialemonium thermophilum</name>
    <dbReference type="NCBI Taxonomy" id="223376"/>
    <lineage>
        <taxon>Eukaryota</taxon>
        <taxon>Fungi</taxon>
        <taxon>Dikarya</taxon>
        <taxon>Ascomycota</taxon>
        <taxon>Pezizomycotina</taxon>
        <taxon>Sordariomycetes</taxon>
        <taxon>Sordariomycetidae</taxon>
        <taxon>Cephalothecales</taxon>
        <taxon>Cephalothecaceae</taxon>
        <taxon>Phialemonium</taxon>
    </lineage>
</organism>
<dbReference type="EMBL" id="JAZHXJ010003407">
    <property type="protein sequence ID" value="KAL1835191.1"/>
    <property type="molecule type" value="Genomic_DNA"/>
</dbReference>
<name>A0ABR3V077_9PEZI</name>
<sequence>MATTWSVWRKAQLQLVEDAAGRGGDVDLLDGDVLGAAAARELGGVGLARLAAVPLQGRGGPPLVLLVQVPRVVVVVVLQVLRLVDGGEGACRG</sequence>
<comment type="caution">
    <text evidence="1">The sequence shown here is derived from an EMBL/GenBank/DDBJ whole genome shotgun (WGS) entry which is preliminary data.</text>
</comment>
<evidence type="ECO:0000313" key="2">
    <source>
        <dbReference type="Proteomes" id="UP001586593"/>
    </source>
</evidence>
<evidence type="ECO:0000313" key="1">
    <source>
        <dbReference type="EMBL" id="KAL1835191.1"/>
    </source>
</evidence>
<dbReference type="Proteomes" id="UP001586593">
    <property type="component" value="Unassembled WGS sequence"/>
</dbReference>
<proteinExistence type="predicted"/>
<protein>
    <submittedName>
        <fullName evidence="1">Uncharacterized protein</fullName>
    </submittedName>
</protein>
<gene>
    <name evidence="1" type="ORF">VTK73DRAFT_6072</name>
</gene>
<accession>A0ABR3V077</accession>